<keyword evidence="3" id="KW-1185">Reference proteome</keyword>
<protein>
    <recommendedName>
        <fullName evidence="4">Esterase</fullName>
    </recommendedName>
</protein>
<feature type="signal peptide" evidence="1">
    <location>
        <begin position="1"/>
        <end position="18"/>
    </location>
</feature>
<organism evidence="2 3">
    <name type="scientific">Thalassomonas actiniarum</name>
    <dbReference type="NCBI Taxonomy" id="485447"/>
    <lineage>
        <taxon>Bacteria</taxon>
        <taxon>Pseudomonadati</taxon>
        <taxon>Pseudomonadota</taxon>
        <taxon>Gammaproteobacteria</taxon>
        <taxon>Alteromonadales</taxon>
        <taxon>Colwelliaceae</taxon>
        <taxon>Thalassomonas</taxon>
    </lineage>
</organism>
<gene>
    <name evidence="2" type="ORF">SG35_023250</name>
</gene>
<proteinExistence type="predicted"/>
<evidence type="ECO:0008006" key="4">
    <source>
        <dbReference type="Google" id="ProtNLM"/>
    </source>
</evidence>
<sequence length="507" mass="56456">MKHLLTLAALALSFNIQAATSEFDVQFVDLDDYQVAARMATSNATSLADKKLIVYANGMNNPLEQITRSFNALQSTLMAQNPITNTEYQVAYNYSEGIMTQGGQVLAQHFYDGGAKSWSDAWKQAAWAFFHPGRFATEKVLEIISNYGNDDVFYTDNDLSIHINNLYLPKINNQYKVVIVAHSQGNFYANLAWENIQRMPEGVEKSKAMGIIGVAVPTTRMADGRNRYITNSNDLIMNAIRSNSSPAYKNLPATHTYPFTSDLTGHGLTDTYLQYASFKSLLNSYVTQTFSELVPYQADDTITCGQALSRSGGYEGLTNLPYYLGEEDGEVMVSFEAFHVPDSYTIKNQHGQTKASSNGLTSGFSFKRFDYDYQHDGTLRVNVSGSASGTVWEMMVGCPNQNISIGRTSYDFHFENHSMWTCEFDLMIDGDFKSHIRAGYNVGWDTAPDIYLTPGEHEVTYANKHCTANNLCTGSSCSFEFGAKAVDGWRTITLPSPVNTNSFKQNF</sequence>
<keyword evidence="1" id="KW-0732">Signal</keyword>
<evidence type="ECO:0000313" key="2">
    <source>
        <dbReference type="EMBL" id="WDD98164.1"/>
    </source>
</evidence>
<name>A0AAE9YN20_9GAMM</name>
<dbReference type="KEGG" id="tact:SG35_023250"/>
<reference evidence="2 3" key="2">
    <citation type="journal article" date="2022" name="Mar. Drugs">
        <title>Bioassay-Guided Fractionation Leads to the Detection of Cholic Acid Generated by the Rare Thalassomonas sp.</title>
        <authorList>
            <person name="Pheiffer F."/>
            <person name="Schneider Y.K."/>
            <person name="Hansen E.H."/>
            <person name="Andersen J.H."/>
            <person name="Isaksson J."/>
            <person name="Busche T."/>
            <person name="R C."/>
            <person name="Kalinowski J."/>
            <person name="Zyl L.V."/>
            <person name="Trindade M."/>
        </authorList>
    </citation>
    <scope>NUCLEOTIDE SEQUENCE [LARGE SCALE GENOMIC DNA]</scope>
    <source>
        <strain evidence="2 3">A5K-106</strain>
    </source>
</reference>
<dbReference type="EMBL" id="CP059735">
    <property type="protein sequence ID" value="WDD98164.1"/>
    <property type="molecule type" value="Genomic_DNA"/>
</dbReference>
<evidence type="ECO:0000256" key="1">
    <source>
        <dbReference type="SAM" id="SignalP"/>
    </source>
</evidence>
<dbReference type="Proteomes" id="UP000032568">
    <property type="component" value="Chromosome"/>
</dbReference>
<dbReference type="RefSeq" id="WP_053042734.1">
    <property type="nucleotide sequence ID" value="NZ_CP059735.1"/>
</dbReference>
<feature type="chain" id="PRO_5042074781" description="Esterase" evidence="1">
    <location>
        <begin position="19"/>
        <end position="507"/>
    </location>
</feature>
<dbReference type="AlphaFoldDB" id="A0AAE9YN20"/>
<evidence type="ECO:0000313" key="3">
    <source>
        <dbReference type="Proteomes" id="UP000032568"/>
    </source>
</evidence>
<reference evidence="2 3" key="1">
    <citation type="journal article" date="2015" name="Genome Announc.">
        <title>Draft Genome Sequences of Marine Isolates of Thalassomonas viridans and Thalassomonas actiniarum.</title>
        <authorList>
            <person name="Olonade I."/>
            <person name="van Zyl L.J."/>
            <person name="Trindade M."/>
        </authorList>
    </citation>
    <scope>NUCLEOTIDE SEQUENCE [LARGE SCALE GENOMIC DNA]</scope>
    <source>
        <strain evidence="2 3">A5K-106</strain>
    </source>
</reference>
<accession>A0AAE9YN20</accession>